<gene>
    <name evidence="9 10" type="primary">ybeY</name>
    <name evidence="10" type="ORF">E4665_04475</name>
</gene>
<dbReference type="HAMAP" id="MF_00009">
    <property type="entry name" value="Endoribonucl_YbeY"/>
    <property type="match status" value="1"/>
</dbReference>
<dbReference type="GO" id="GO:0006364">
    <property type="term" value="P:rRNA processing"/>
    <property type="evidence" value="ECO:0007669"/>
    <property type="project" value="UniProtKB-UniRule"/>
</dbReference>
<accession>A0A4Z0GTI9</accession>
<keyword evidence="5 9" id="KW-0479">Metal-binding</keyword>
<evidence type="ECO:0000256" key="7">
    <source>
        <dbReference type="ARBA" id="ARBA00022801"/>
    </source>
</evidence>
<keyword evidence="4 9" id="KW-0540">Nuclease</keyword>
<comment type="function">
    <text evidence="9">Single strand-specific metallo-endoribonuclease involved in late-stage 70S ribosome quality control and in maturation of the 3' terminus of the 16S rRNA.</text>
</comment>
<evidence type="ECO:0000256" key="9">
    <source>
        <dbReference type="HAMAP-Rule" id="MF_00009"/>
    </source>
</evidence>
<dbReference type="GO" id="GO:0004521">
    <property type="term" value="F:RNA endonuclease activity"/>
    <property type="evidence" value="ECO:0007669"/>
    <property type="project" value="UniProtKB-UniRule"/>
</dbReference>
<comment type="caution">
    <text evidence="10">The sequence shown here is derived from an EMBL/GenBank/DDBJ whole genome shotgun (WGS) entry which is preliminary data.</text>
</comment>
<dbReference type="InterPro" id="IPR020549">
    <property type="entry name" value="YbeY_CS"/>
</dbReference>
<dbReference type="PROSITE" id="PS01306">
    <property type="entry name" value="UPF0054"/>
    <property type="match status" value="1"/>
</dbReference>
<feature type="binding site" evidence="9">
    <location>
        <position position="127"/>
    </location>
    <ligand>
        <name>Zn(2+)</name>
        <dbReference type="ChEBI" id="CHEBI:29105"/>
        <note>catalytic</note>
    </ligand>
</feature>
<dbReference type="GO" id="GO:0005737">
    <property type="term" value="C:cytoplasm"/>
    <property type="evidence" value="ECO:0007669"/>
    <property type="project" value="UniProtKB-SubCell"/>
</dbReference>
<dbReference type="Pfam" id="PF02130">
    <property type="entry name" value="YbeY"/>
    <property type="match status" value="1"/>
</dbReference>
<dbReference type="PANTHER" id="PTHR46986:SF1">
    <property type="entry name" value="ENDORIBONUCLEASE YBEY, CHLOROPLASTIC"/>
    <property type="match status" value="1"/>
</dbReference>
<feature type="binding site" evidence="9">
    <location>
        <position position="123"/>
    </location>
    <ligand>
        <name>Zn(2+)</name>
        <dbReference type="ChEBI" id="CHEBI:29105"/>
        <note>catalytic</note>
    </ligand>
</feature>
<reference evidence="10 11" key="1">
    <citation type="journal article" date="2015" name="Int. J. Syst. Evol. Microbiol.">
        <title>Sporolactobacillus shoreae sp. nov. and Sporolactobacillus spathodeae sp. nov., two spore-forming lactic acid bacteria isolated from tree barks in Thailand.</title>
        <authorList>
            <person name="Thamacharoensuk T."/>
            <person name="Kitahara M."/>
            <person name="Ohkuma M."/>
            <person name="Thongchul N."/>
            <person name="Tanasupawat S."/>
        </authorList>
    </citation>
    <scope>NUCLEOTIDE SEQUENCE [LARGE SCALE GENOMIC DNA]</scope>
    <source>
        <strain evidence="10 11">BK92</strain>
    </source>
</reference>
<dbReference type="InterPro" id="IPR023091">
    <property type="entry name" value="MetalPrtase_cat_dom_sf_prd"/>
</dbReference>
<evidence type="ECO:0000256" key="3">
    <source>
        <dbReference type="ARBA" id="ARBA00022552"/>
    </source>
</evidence>
<comment type="cofactor">
    <cofactor evidence="9">
        <name>Zn(2+)</name>
        <dbReference type="ChEBI" id="CHEBI:29105"/>
    </cofactor>
    <text evidence="9">Binds 1 zinc ion.</text>
</comment>
<dbReference type="NCBIfam" id="TIGR00043">
    <property type="entry name" value="rRNA maturation RNase YbeY"/>
    <property type="match status" value="1"/>
</dbReference>
<dbReference type="EC" id="3.1.-.-" evidence="9"/>
<dbReference type="GO" id="GO:0008270">
    <property type="term" value="F:zinc ion binding"/>
    <property type="evidence" value="ECO:0007669"/>
    <property type="project" value="UniProtKB-UniRule"/>
</dbReference>
<keyword evidence="3 9" id="KW-0698">rRNA processing</keyword>
<protein>
    <recommendedName>
        <fullName evidence="9">Endoribonuclease YbeY</fullName>
        <ecNumber evidence="9">3.1.-.-</ecNumber>
    </recommendedName>
</protein>
<dbReference type="SUPFAM" id="SSF55486">
    <property type="entry name" value="Metalloproteases ('zincins'), catalytic domain"/>
    <property type="match status" value="1"/>
</dbReference>
<organism evidence="10 11">
    <name type="scientific">Sporolactobacillus shoreae</name>
    <dbReference type="NCBI Taxonomy" id="1465501"/>
    <lineage>
        <taxon>Bacteria</taxon>
        <taxon>Bacillati</taxon>
        <taxon>Bacillota</taxon>
        <taxon>Bacilli</taxon>
        <taxon>Bacillales</taxon>
        <taxon>Sporolactobacillaceae</taxon>
        <taxon>Sporolactobacillus</taxon>
    </lineage>
</organism>
<dbReference type="OrthoDB" id="9807740at2"/>
<evidence type="ECO:0000256" key="8">
    <source>
        <dbReference type="ARBA" id="ARBA00022833"/>
    </source>
</evidence>
<dbReference type="GO" id="GO:0004222">
    <property type="term" value="F:metalloendopeptidase activity"/>
    <property type="evidence" value="ECO:0007669"/>
    <property type="project" value="InterPro"/>
</dbReference>
<keyword evidence="8 9" id="KW-0862">Zinc</keyword>
<dbReference type="AlphaFoldDB" id="A0A4Z0GTI9"/>
<keyword evidence="6 9" id="KW-0255">Endonuclease</keyword>
<name>A0A4Z0GTI9_9BACL</name>
<dbReference type="Proteomes" id="UP000298347">
    <property type="component" value="Unassembled WGS sequence"/>
</dbReference>
<keyword evidence="7 9" id="KW-0378">Hydrolase</keyword>
<evidence type="ECO:0000313" key="11">
    <source>
        <dbReference type="Proteomes" id="UP000298347"/>
    </source>
</evidence>
<evidence type="ECO:0000256" key="5">
    <source>
        <dbReference type="ARBA" id="ARBA00022723"/>
    </source>
</evidence>
<comment type="similarity">
    <text evidence="1 9">Belongs to the endoribonuclease YbeY family.</text>
</comment>
<feature type="binding site" evidence="9">
    <location>
        <position position="133"/>
    </location>
    <ligand>
        <name>Zn(2+)</name>
        <dbReference type="ChEBI" id="CHEBI:29105"/>
        <note>catalytic</note>
    </ligand>
</feature>
<dbReference type="EMBL" id="SRJD01000003">
    <property type="protein sequence ID" value="TGA99586.1"/>
    <property type="molecule type" value="Genomic_DNA"/>
</dbReference>
<dbReference type="PANTHER" id="PTHR46986">
    <property type="entry name" value="ENDORIBONUCLEASE YBEY, CHLOROPLASTIC"/>
    <property type="match status" value="1"/>
</dbReference>
<dbReference type="Gene3D" id="3.40.390.30">
    <property type="entry name" value="Metalloproteases ('zincins'), catalytic domain"/>
    <property type="match status" value="1"/>
</dbReference>
<sequence>MTMTIDLHDDTEELSEEQQQWVIKLIDHAVDILQLSGEIDCSLTFVGNARIQEINREYRGIDRPTDVISFALEEMADDEVPIMPEEGEPRVLGDIIVSIDKAREQAVTYEHSFERELGFLVVHGLLHLLGYDHTTESEEKEMFGLQEEILSTFGLNRN</sequence>
<evidence type="ECO:0000256" key="1">
    <source>
        <dbReference type="ARBA" id="ARBA00010875"/>
    </source>
</evidence>
<proteinExistence type="inferred from homology"/>
<dbReference type="RefSeq" id="WP_135347608.1">
    <property type="nucleotide sequence ID" value="NZ_SRJD01000003.1"/>
</dbReference>
<evidence type="ECO:0000256" key="6">
    <source>
        <dbReference type="ARBA" id="ARBA00022759"/>
    </source>
</evidence>
<comment type="subcellular location">
    <subcellularLocation>
        <location evidence="9">Cytoplasm</location>
    </subcellularLocation>
</comment>
<evidence type="ECO:0000256" key="4">
    <source>
        <dbReference type="ARBA" id="ARBA00022722"/>
    </source>
</evidence>
<evidence type="ECO:0000313" key="10">
    <source>
        <dbReference type="EMBL" id="TGA99586.1"/>
    </source>
</evidence>
<dbReference type="InterPro" id="IPR002036">
    <property type="entry name" value="YbeY"/>
</dbReference>
<keyword evidence="11" id="KW-1185">Reference proteome</keyword>
<keyword evidence="2 9" id="KW-0690">Ribosome biogenesis</keyword>
<keyword evidence="9" id="KW-0963">Cytoplasm</keyword>
<evidence type="ECO:0000256" key="2">
    <source>
        <dbReference type="ARBA" id="ARBA00022517"/>
    </source>
</evidence>